<evidence type="ECO:0000259" key="1">
    <source>
        <dbReference type="SMART" id="SM00849"/>
    </source>
</evidence>
<sequence>MSTVLYDNGIHKCVAFTDLVEGEGIQANQFLIVNQGEGMLLDPGGNLTYKHLLAGMAEYFLPAHLDYVFASHEDPDIVASANGWLLITDAKILIAQEWTRFLPHFCSKGMTAGRVIGIPAQGMVVPLAGQDLHVIPAHYLHAVGNFQVYDPVSKILFSGDLGANLVSGADAAKAIEGAEAFHAHRAISSMDAFHRRYMSGNKVCRLWTQMVRGMDIQWIVPQHGASFKGRDTVAAFLDWFEGLECGLDILSEKDFQFPIPQGGAA</sequence>
<dbReference type="OrthoDB" id="9768433at2"/>
<dbReference type="PANTHER" id="PTHR43041:SF1">
    <property type="entry name" value="METALLO-BETA-LACTAMASE DOMAIN-CONTAINING PROTEIN"/>
    <property type="match status" value="1"/>
</dbReference>
<dbReference type="PANTHER" id="PTHR43041">
    <property type="entry name" value="HYDROLASE, METALLO-BETA-LACTAMASE SUPERFAMILY"/>
    <property type="match status" value="1"/>
</dbReference>
<dbReference type="SUPFAM" id="SSF56281">
    <property type="entry name" value="Metallo-hydrolase/oxidoreductase"/>
    <property type="match status" value="1"/>
</dbReference>
<accession>A0A3M8RZU6</accession>
<feature type="domain" description="Metallo-beta-lactamase" evidence="1">
    <location>
        <begin position="26"/>
        <end position="184"/>
    </location>
</feature>
<evidence type="ECO:0000313" key="2">
    <source>
        <dbReference type="EMBL" id="RNF73853.1"/>
    </source>
</evidence>
<dbReference type="EMBL" id="RIZI01000075">
    <property type="protein sequence ID" value="RNF73853.1"/>
    <property type="molecule type" value="Genomic_DNA"/>
</dbReference>
<name>A0A3M8RZU6_9PROT</name>
<dbReference type="SMART" id="SM00849">
    <property type="entry name" value="Lactamase_B"/>
    <property type="match status" value="1"/>
</dbReference>
<protein>
    <submittedName>
        <fullName evidence="2">FprA family A-type flavoprotein</fullName>
    </submittedName>
</protein>
<organism evidence="2">
    <name type="scientific">Acidithiobacillus sulfuriphilus</name>
    <dbReference type="NCBI Taxonomy" id="1867749"/>
    <lineage>
        <taxon>Bacteria</taxon>
        <taxon>Pseudomonadati</taxon>
        <taxon>Pseudomonadota</taxon>
        <taxon>Acidithiobacillia</taxon>
        <taxon>Acidithiobacillales</taxon>
        <taxon>Acidithiobacillaceae</taxon>
        <taxon>Acidithiobacillus</taxon>
    </lineage>
</organism>
<comment type="caution">
    <text evidence="2">The sequence shown here is derived from an EMBL/GenBank/DDBJ whole genome shotgun (WGS) entry which is preliminary data.</text>
</comment>
<dbReference type="Pfam" id="PF19583">
    <property type="entry name" value="ODP"/>
    <property type="match status" value="1"/>
</dbReference>
<dbReference type="InterPro" id="IPR045761">
    <property type="entry name" value="ODP_dom"/>
</dbReference>
<dbReference type="InterPro" id="IPR001279">
    <property type="entry name" value="Metallo-B-lactamas"/>
</dbReference>
<proteinExistence type="predicted"/>
<dbReference type="RefSeq" id="WP_123101381.1">
    <property type="nucleotide sequence ID" value="NZ_CP127527.1"/>
</dbReference>
<dbReference type="Gene3D" id="3.60.15.10">
    <property type="entry name" value="Ribonuclease Z/Hydroxyacylglutathione hydrolase-like"/>
    <property type="match status" value="1"/>
</dbReference>
<dbReference type="InterPro" id="IPR036866">
    <property type="entry name" value="RibonucZ/Hydroxyglut_hydro"/>
</dbReference>
<dbReference type="AlphaFoldDB" id="A0A3M8RZU6"/>
<gene>
    <name evidence="2" type="ORF">EC580_00975</name>
</gene>
<reference evidence="2" key="1">
    <citation type="submission" date="2018-10" db="EMBL/GenBank/DDBJ databases">
        <title>Acidithiobacillus sulfuriphilus sp. nov.: an extremely acidophilic sulfur-oxidizing chemolithotroph isolated from a neutral pH environment.</title>
        <authorList>
            <person name="Falagan C."/>
            <person name="Moya-Beltran A."/>
            <person name="Quatrini R."/>
            <person name="Johnson D.B."/>
        </authorList>
    </citation>
    <scope>NUCLEOTIDE SEQUENCE [LARGE SCALE GENOMIC DNA]</scope>
    <source>
        <strain evidence="2">CJ-2</strain>
    </source>
</reference>